<dbReference type="Proteomes" id="UP000007266">
    <property type="component" value="Unassembled WGS sequence"/>
</dbReference>
<reference evidence="1 2" key="2">
    <citation type="journal article" date="2010" name="Nucleic Acids Res.">
        <title>BeetleBase in 2010: revisions to provide comprehensive genomic information for Tribolium castaneum.</title>
        <authorList>
            <person name="Kim H.S."/>
            <person name="Murphy T."/>
            <person name="Xia J."/>
            <person name="Caragea D."/>
            <person name="Park Y."/>
            <person name="Beeman R.W."/>
            <person name="Lorenzen M.D."/>
            <person name="Butcher S."/>
            <person name="Manak J.R."/>
            <person name="Brown S.J."/>
        </authorList>
    </citation>
    <scope>NUCLEOTIDE SEQUENCE [LARGE SCALE GENOMIC DNA]</scope>
    <source>
        <strain evidence="1 2">Georgia GA2</strain>
    </source>
</reference>
<evidence type="ECO:0000313" key="1">
    <source>
        <dbReference type="EMBL" id="KXZ75891.1"/>
    </source>
</evidence>
<dbReference type="EMBL" id="KQ972478">
    <property type="protein sequence ID" value="KXZ75891.1"/>
    <property type="molecule type" value="Genomic_DNA"/>
</dbReference>
<protein>
    <submittedName>
        <fullName evidence="1">Uncharacterized protein</fullName>
    </submittedName>
</protein>
<gene>
    <name evidence="1" type="primary">AUGUSTUS-3.0.2_34985</name>
    <name evidence="1" type="ORF">TcasGA2_TC034985</name>
</gene>
<sequence>LRSPFHGVYST</sequence>
<feature type="non-terminal residue" evidence="1">
    <location>
        <position position="1"/>
    </location>
</feature>
<evidence type="ECO:0000313" key="2">
    <source>
        <dbReference type="Proteomes" id="UP000007266"/>
    </source>
</evidence>
<accession>A0A139W9E3</accession>
<name>A0A139W9E3_TRICA</name>
<reference evidence="1 2" key="1">
    <citation type="journal article" date="2008" name="Nature">
        <title>The genome of the model beetle and pest Tribolium castaneum.</title>
        <authorList>
            <consortium name="Tribolium Genome Sequencing Consortium"/>
            <person name="Richards S."/>
            <person name="Gibbs R.A."/>
            <person name="Weinstock G.M."/>
            <person name="Brown S.J."/>
            <person name="Denell R."/>
            <person name="Beeman R.W."/>
            <person name="Gibbs R."/>
            <person name="Beeman R.W."/>
            <person name="Brown S.J."/>
            <person name="Bucher G."/>
            <person name="Friedrich M."/>
            <person name="Grimmelikhuijzen C.J."/>
            <person name="Klingler M."/>
            <person name="Lorenzen M."/>
            <person name="Richards S."/>
            <person name="Roth S."/>
            <person name="Schroder R."/>
            <person name="Tautz D."/>
            <person name="Zdobnov E.M."/>
            <person name="Muzny D."/>
            <person name="Gibbs R.A."/>
            <person name="Weinstock G.M."/>
            <person name="Attaway T."/>
            <person name="Bell S."/>
            <person name="Buhay C.J."/>
            <person name="Chandrabose M.N."/>
            <person name="Chavez D."/>
            <person name="Clerk-Blankenburg K.P."/>
            <person name="Cree A."/>
            <person name="Dao M."/>
            <person name="Davis C."/>
            <person name="Chacko J."/>
            <person name="Dinh H."/>
            <person name="Dugan-Rocha S."/>
            <person name="Fowler G."/>
            <person name="Garner T.T."/>
            <person name="Garnes J."/>
            <person name="Gnirke A."/>
            <person name="Hawes A."/>
            <person name="Hernandez J."/>
            <person name="Hines S."/>
            <person name="Holder M."/>
            <person name="Hume J."/>
            <person name="Jhangiani S.N."/>
            <person name="Joshi V."/>
            <person name="Khan Z.M."/>
            <person name="Jackson L."/>
            <person name="Kovar C."/>
            <person name="Kowis A."/>
            <person name="Lee S."/>
            <person name="Lewis L.R."/>
            <person name="Margolis J."/>
            <person name="Morgan M."/>
            <person name="Nazareth L.V."/>
            <person name="Nguyen N."/>
            <person name="Okwuonu G."/>
            <person name="Parker D."/>
            <person name="Richards S."/>
            <person name="Ruiz S.J."/>
            <person name="Santibanez J."/>
            <person name="Savard J."/>
            <person name="Scherer S.E."/>
            <person name="Schneider B."/>
            <person name="Sodergren E."/>
            <person name="Tautz D."/>
            <person name="Vattahil S."/>
            <person name="Villasana D."/>
            <person name="White C.S."/>
            <person name="Wright R."/>
            <person name="Park Y."/>
            <person name="Beeman R.W."/>
            <person name="Lord J."/>
            <person name="Oppert B."/>
            <person name="Lorenzen M."/>
            <person name="Brown S."/>
            <person name="Wang L."/>
            <person name="Savard J."/>
            <person name="Tautz D."/>
            <person name="Richards S."/>
            <person name="Weinstock G."/>
            <person name="Gibbs R.A."/>
            <person name="Liu Y."/>
            <person name="Worley K."/>
            <person name="Weinstock G."/>
            <person name="Elsik C.G."/>
            <person name="Reese J.T."/>
            <person name="Elhaik E."/>
            <person name="Landan G."/>
            <person name="Graur D."/>
            <person name="Arensburger P."/>
            <person name="Atkinson P."/>
            <person name="Beeman R.W."/>
            <person name="Beidler J."/>
            <person name="Brown S.J."/>
            <person name="Demuth J.P."/>
            <person name="Drury D.W."/>
            <person name="Du Y.Z."/>
            <person name="Fujiwara H."/>
            <person name="Lorenzen M."/>
            <person name="Maselli V."/>
            <person name="Osanai M."/>
            <person name="Park Y."/>
            <person name="Robertson H.M."/>
            <person name="Tu Z."/>
            <person name="Wang J.J."/>
            <person name="Wang S."/>
            <person name="Richards S."/>
            <person name="Song H."/>
            <person name="Zhang L."/>
            <person name="Sodergren E."/>
            <person name="Werner D."/>
            <person name="Stanke M."/>
            <person name="Morgenstern B."/>
            <person name="Solovyev V."/>
            <person name="Kosarev P."/>
            <person name="Brown G."/>
            <person name="Chen H.C."/>
            <person name="Ermolaeva O."/>
            <person name="Hlavina W."/>
            <person name="Kapustin Y."/>
            <person name="Kiryutin B."/>
            <person name="Kitts P."/>
            <person name="Maglott D."/>
            <person name="Pruitt K."/>
            <person name="Sapojnikov V."/>
            <person name="Souvorov A."/>
            <person name="Mackey A.J."/>
            <person name="Waterhouse R.M."/>
            <person name="Wyder S."/>
            <person name="Zdobnov E.M."/>
            <person name="Zdobnov E.M."/>
            <person name="Wyder S."/>
            <person name="Kriventseva E.V."/>
            <person name="Kadowaki T."/>
            <person name="Bork P."/>
            <person name="Aranda M."/>
            <person name="Bao R."/>
            <person name="Beermann A."/>
            <person name="Berns N."/>
            <person name="Bolognesi R."/>
            <person name="Bonneton F."/>
            <person name="Bopp D."/>
            <person name="Brown S.J."/>
            <person name="Bucher G."/>
            <person name="Butts T."/>
            <person name="Chaumot A."/>
            <person name="Denell R.E."/>
            <person name="Ferrier D.E."/>
            <person name="Friedrich M."/>
            <person name="Gordon C.M."/>
            <person name="Jindra M."/>
            <person name="Klingler M."/>
            <person name="Lan Q."/>
            <person name="Lattorff H.M."/>
            <person name="Laudet V."/>
            <person name="von Levetsow C."/>
            <person name="Liu Z."/>
            <person name="Lutz R."/>
            <person name="Lynch J.A."/>
            <person name="da Fonseca R.N."/>
            <person name="Posnien N."/>
            <person name="Reuter R."/>
            <person name="Roth S."/>
            <person name="Savard J."/>
            <person name="Schinko J.B."/>
            <person name="Schmitt C."/>
            <person name="Schoppmeier M."/>
            <person name="Schroder R."/>
            <person name="Shippy T.D."/>
            <person name="Simonnet F."/>
            <person name="Marques-Souza H."/>
            <person name="Tautz D."/>
            <person name="Tomoyasu Y."/>
            <person name="Trauner J."/>
            <person name="Van der Zee M."/>
            <person name="Vervoort M."/>
            <person name="Wittkopp N."/>
            <person name="Wimmer E.A."/>
            <person name="Yang X."/>
            <person name="Jones A.K."/>
            <person name="Sattelle D.B."/>
            <person name="Ebert P.R."/>
            <person name="Nelson D."/>
            <person name="Scott J.G."/>
            <person name="Beeman R.W."/>
            <person name="Muthukrishnan S."/>
            <person name="Kramer K.J."/>
            <person name="Arakane Y."/>
            <person name="Beeman R.W."/>
            <person name="Zhu Q."/>
            <person name="Hogenkamp D."/>
            <person name="Dixit R."/>
            <person name="Oppert B."/>
            <person name="Jiang H."/>
            <person name="Zou Z."/>
            <person name="Marshall J."/>
            <person name="Elpidina E."/>
            <person name="Vinokurov K."/>
            <person name="Oppert C."/>
            <person name="Zou Z."/>
            <person name="Evans J."/>
            <person name="Lu Z."/>
            <person name="Zhao P."/>
            <person name="Sumathipala N."/>
            <person name="Altincicek B."/>
            <person name="Vilcinskas A."/>
            <person name="Williams M."/>
            <person name="Hultmark D."/>
            <person name="Hetru C."/>
            <person name="Jiang H."/>
            <person name="Grimmelikhuijzen C.J."/>
            <person name="Hauser F."/>
            <person name="Cazzamali G."/>
            <person name="Williamson M."/>
            <person name="Park Y."/>
            <person name="Li B."/>
            <person name="Tanaka Y."/>
            <person name="Predel R."/>
            <person name="Neupert S."/>
            <person name="Schachtner J."/>
            <person name="Verleyen P."/>
            <person name="Raible F."/>
            <person name="Bork P."/>
            <person name="Friedrich M."/>
            <person name="Walden K.K."/>
            <person name="Robertson H.M."/>
            <person name="Angeli S."/>
            <person name="Foret S."/>
            <person name="Bucher G."/>
            <person name="Schuetz S."/>
            <person name="Maleszka R."/>
            <person name="Wimmer E.A."/>
            <person name="Beeman R.W."/>
            <person name="Lorenzen M."/>
            <person name="Tomoyasu Y."/>
            <person name="Miller S.C."/>
            <person name="Grossmann D."/>
            <person name="Bucher G."/>
        </authorList>
    </citation>
    <scope>NUCLEOTIDE SEQUENCE [LARGE SCALE GENOMIC DNA]</scope>
    <source>
        <strain evidence="1 2">Georgia GA2</strain>
    </source>
</reference>
<dbReference type="InParanoid" id="A0A139W9E3"/>
<keyword evidence="2" id="KW-1185">Reference proteome</keyword>
<proteinExistence type="predicted"/>
<organism evidence="1 2">
    <name type="scientific">Tribolium castaneum</name>
    <name type="common">Red flour beetle</name>
    <dbReference type="NCBI Taxonomy" id="7070"/>
    <lineage>
        <taxon>Eukaryota</taxon>
        <taxon>Metazoa</taxon>
        <taxon>Ecdysozoa</taxon>
        <taxon>Arthropoda</taxon>
        <taxon>Hexapoda</taxon>
        <taxon>Insecta</taxon>
        <taxon>Pterygota</taxon>
        <taxon>Neoptera</taxon>
        <taxon>Endopterygota</taxon>
        <taxon>Coleoptera</taxon>
        <taxon>Polyphaga</taxon>
        <taxon>Cucujiformia</taxon>
        <taxon>Tenebrionidae</taxon>
        <taxon>Tenebrionidae incertae sedis</taxon>
        <taxon>Tribolium</taxon>
    </lineage>
</organism>